<organism evidence="1 2">
    <name type="scientific">Rhizobium mesoamericanum STM3625</name>
    <dbReference type="NCBI Taxonomy" id="1211777"/>
    <lineage>
        <taxon>Bacteria</taxon>
        <taxon>Pseudomonadati</taxon>
        <taxon>Pseudomonadota</taxon>
        <taxon>Alphaproteobacteria</taxon>
        <taxon>Hyphomicrobiales</taxon>
        <taxon>Rhizobiaceae</taxon>
        <taxon>Rhizobium/Agrobacterium group</taxon>
        <taxon>Rhizobium</taxon>
    </lineage>
</organism>
<keyword evidence="2" id="KW-1185">Reference proteome</keyword>
<dbReference type="eggNOG" id="COG3467">
    <property type="taxonomic scope" value="Bacteria"/>
</dbReference>
<dbReference type="RefSeq" id="WP_007535837.1">
    <property type="nucleotide sequence ID" value="NZ_HF536773.1"/>
</dbReference>
<protein>
    <recommendedName>
        <fullName evidence="3">Flavin-nucleotide-binding protein</fullName>
    </recommendedName>
</protein>
<dbReference type="HOGENOM" id="CLU_067890_3_0_5"/>
<dbReference type="AlphaFoldDB" id="K0PYC4"/>
<dbReference type="Proteomes" id="UP000009319">
    <property type="component" value="Unassembled WGS sequence"/>
</dbReference>
<dbReference type="Gene3D" id="2.30.110.10">
    <property type="entry name" value="Electron Transport, Fmn-binding Protein, Chain A"/>
    <property type="match status" value="1"/>
</dbReference>
<proteinExistence type="predicted"/>
<comment type="caution">
    <text evidence="1">The sequence shown here is derived from an EMBL/GenBank/DDBJ whole genome shotgun (WGS) entry which is preliminary data.</text>
</comment>
<dbReference type="EMBL" id="CANI01000041">
    <property type="protein sequence ID" value="CCM78973.1"/>
    <property type="molecule type" value="Genomic_DNA"/>
</dbReference>
<sequence>MSTTLQNMTQAECLVMLEGAHFGHLACSNEGQPYIVPIYFAFRSRVAYSFSMPGRKVEWMRKNPKVCLQVEEWPSKGSWRSVVLNGNFQELPDDDAWHEERLHAWSLLQEHMNWWEVGSLKPDEVPPAYVSPHLFYCIYMNDMSGRIAMRTD</sequence>
<dbReference type="InterPro" id="IPR024747">
    <property type="entry name" value="Pyridox_Oxase-rel"/>
</dbReference>
<reference evidence="1 2" key="1">
    <citation type="journal article" date="2013" name="Genome Announc.">
        <title>Draft Genome Sequence of Rhizobium mesoamericanum STM3625, a Nitrogen-Fixing Symbiont of Mimosa pudica Isolated in French Guiana (South America).</title>
        <authorList>
            <person name="Moulin L."/>
            <person name="Mornico D."/>
            <person name="Melkonian R."/>
            <person name="Klonowska A."/>
        </authorList>
    </citation>
    <scope>NUCLEOTIDE SEQUENCE [LARGE SCALE GENOMIC DNA]</scope>
    <source>
        <strain evidence="1 2">STM3625</strain>
    </source>
</reference>
<evidence type="ECO:0008006" key="3">
    <source>
        <dbReference type="Google" id="ProtNLM"/>
    </source>
</evidence>
<dbReference type="STRING" id="1211777.BN77_p10210"/>
<name>K0PYC4_9HYPH</name>
<evidence type="ECO:0000313" key="2">
    <source>
        <dbReference type="Proteomes" id="UP000009319"/>
    </source>
</evidence>
<dbReference type="Pfam" id="PF12900">
    <property type="entry name" value="Pyridox_ox_2"/>
    <property type="match status" value="1"/>
</dbReference>
<dbReference type="SUPFAM" id="SSF50475">
    <property type="entry name" value="FMN-binding split barrel"/>
    <property type="match status" value="1"/>
</dbReference>
<gene>
    <name evidence="1" type="ORF">BN77_p10210</name>
</gene>
<dbReference type="InterPro" id="IPR012349">
    <property type="entry name" value="Split_barrel_FMN-bd"/>
</dbReference>
<accession>K0PYC4</accession>
<evidence type="ECO:0000313" key="1">
    <source>
        <dbReference type="EMBL" id="CCM78973.1"/>
    </source>
</evidence>